<proteinExistence type="predicted"/>
<protein>
    <submittedName>
        <fullName evidence="1">Uncharacterized protein</fullName>
    </submittedName>
</protein>
<reference evidence="1" key="1">
    <citation type="submission" date="2017-05" db="UniProtKB">
        <authorList>
            <consortium name="EnsemblMetazoa"/>
        </authorList>
    </citation>
    <scope>IDENTIFICATION</scope>
</reference>
<name>A0A1X7SUG1_AMPQE</name>
<dbReference type="AlphaFoldDB" id="A0A1X7SUG1"/>
<evidence type="ECO:0000313" key="1">
    <source>
        <dbReference type="EnsemblMetazoa" id="Aqu2.1.05718_001"/>
    </source>
</evidence>
<organism evidence="1">
    <name type="scientific">Amphimedon queenslandica</name>
    <name type="common">Sponge</name>
    <dbReference type="NCBI Taxonomy" id="400682"/>
    <lineage>
        <taxon>Eukaryota</taxon>
        <taxon>Metazoa</taxon>
        <taxon>Porifera</taxon>
        <taxon>Demospongiae</taxon>
        <taxon>Heteroscleromorpha</taxon>
        <taxon>Haplosclerida</taxon>
        <taxon>Niphatidae</taxon>
        <taxon>Amphimedon</taxon>
    </lineage>
</organism>
<dbReference type="InParanoid" id="A0A1X7SUG1"/>
<accession>A0A1X7SUG1</accession>
<dbReference type="EnsemblMetazoa" id="Aqu2.1.05718_001">
    <property type="protein sequence ID" value="Aqu2.1.05718_001"/>
    <property type="gene ID" value="Aqu2.1.05718"/>
</dbReference>
<sequence length="75" mass="8922">MTDYLQSAITGRYNFIMSFKPNRELLNPNFNGYKLADHSLQLIWETYYQRSTQDKQHSFRLILLISTCLTSNNEQ</sequence>